<organism evidence="1 2">
    <name type="scientific">Artemia franciscana</name>
    <name type="common">Brine shrimp</name>
    <name type="synonym">Artemia sanfranciscana</name>
    <dbReference type="NCBI Taxonomy" id="6661"/>
    <lineage>
        <taxon>Eukaryota</taxon>
        <taxon>Metazoa</taxon>
        <taxon>Ecdysozoa</taxon>
        <taxon>Arthropoda</taxon>
        <taxon>Crustacea</taxon>
        <taxon>Branchiopoda</taxon>
        <taxon>Anostraca</taxon>
        <taxon>Artemiidae</taxon>
        <taxon>Artemia</taxon>
    </lineage>
</organism>
<comment type="caution">
    <text evidence="1">The sequence shown here is derived from an EMBL/GenBank/DDBJ whole genome shotgun (WGS) entry which is preliminary data.</text>
</comment>
<dbReference type="Gene3D" id="3.60.10.10">
    <property type="entry name" value="Endonuclease/exonuclease/phosphatase"/>
    <property type="match status" value="1"/>
</dbReference>
<dbReference type="EMBL" id="JAVRJZ010000017">
    <property type="protein sequence ID" value="KAK2709872.1"/>
    <property type="molecule type" value="Genomic_DNA"/>
</dbReference>
<dbReference type="Proteomes" id="UP001187531">
    <property type="component" value="Unassembled WGS sequence"/>
</dbReference>
<accession>A0AA88KYV8</accession>
<feature type="non-terminal residue" evidence="1">
    <location>
        <position position="1"/>
    </location>
</feature>
<protein>
    <submittedName>
        <fullName evidence="1">Uncharacterized protein</fullName>
    </submittedName>
</protein>
<dbReference type="PROSITE" id="PS51257">
    <property type="entry name" value="PROKAR_LIPOPROTEIN"/>
    <property type="match status" value="1"/>
</dbReference>
<gene>
    <name evidence="1" type="ORF">QYM36_013526</name>
</gene>
<reference evidence="1" key="1">
    <citation type="submission" date="2023-07" db="EMBL/GenBank/DDBJ databases">
        <title>Chromosome-level genome assembly of Artemia franciscana.</title>
        <authorList>
            <person name="Jo E."/>
        </authorList>
    </citation>
    <scope>NUCLEOTIDE SEQUENCE</scope>
    <source>
        <tissue evidence="1">Whole body</tissue>
    </source>
</reference>
<evidence type="ECO:0000313" key="2">
    <source>
        <dbReference type="Proteomes" id="UP001187531"/>
    </source>
</evidence>
<dbReference type="InterPro" id="IPR036691">
    <property type="entry name" value="Endo/exonu/phosph_ase_sf"/>
</dbReference>
<name>A0AA88KYV8_ARTSF</name>
<keyword evidence="2" id="KW-1185">Reference proteome</keyword>
<sequence length="185" mass="20647">MERFDLSKPPEIGVYNSIFDNKNDNSVVNNSLSACYSCLHDVSNTPIPNDVEIGFMNTQGLLSSMNEIITLFPSKSVSILGVCEYFLNEITVTNVKVPGYVFTAKNRSTKRKGGLGFFIKEEISFRGLSDIERFNTEMLCEIIANEFKLGLQTVQACVVHRPLSSSVNDFLVIFEKLVESLAGRE</sequence>
<evidence type="ECO:0000313" key="1">
    <source>
        <dbReference type="EMBL" id="KAK2709872.1"/>
    </source>
</evidence>
<proteinExistence type="predicted"/>
<dbReference type="SUPFAM" id="SSF56219">
    <property type="entry name" value="DNase I-like"/>
    <property type="match status" value="1"/>
</dbReference>
<dbReference type="AlphaFoldDB" id="A0AA88KYV8"/>